<evidence type="ECO:0000256" key="7">
    <source>
        <dbReference type="ARBA" id="ARBA00022989"/>
    </source>
</evidence>
<dbReference type="Pfam" id="PF01252">
    <property type="entry name" value="Peptidase_A8"/>
    <property type="match status" value="1"/>
</dbReference>
<dbReference type="EMBL" id="LT906446">
    <property type="protein sequence ID" value="SNU95380.1"/>
    <property type="molecule type" value="Genomic_DNA"/>
</dbReference>
<feature type="active site" evidence="9">
    <location>
        <position position="123"/>
    </location>
</feature>
<evidence type="ECO:0000256" key="6">
    <source>
        <dbReference type="ARBA" id="ARBA00022801"/>
    </source>
</evidence>
<dbReference type="GO" id="GO:0005886">
    <property type="term" value="C:plasma membrane"/>
    <property type="evidence" value="ECO:0007669"/>
    <property type="project" value="UniProtKB-SubCell"/>
</dbReference>
<dbReference type="PRINTS" id="PR00781">
    <property type="entry name" value="LIPOSIGPTASE"/>
</dbReference>
<keyword evidence="3 9" id="KW-0645">Protease</keyword>
<keyword evidence="5 9" id="KW-0064">Aspartyl protease</keyword>
<dbReference type="NCBIfam" id="TIGR00077">
    <property type="entry name" value="lspA"/>
    <property type="match status" value="1"/>
</dbReference>
<comment type="pathway">
    <text evidence="9">Protein modification; lipoprotein biosynthesis (signal peptide cleavage).</text>
</comment>
<comment type="caution">
    <text evidence="9">Lacks conserved residue(s) required for the propagation of feature annotation.</text>
</comment>
<evidence type="ECO:0000313" key="12">
    <source>
        <dbReference type="EMBL" id="SNU95380.1"/>
    </source>
</evidence>
<organism evidence="12 13">
    <name type="scientific">Megamonas hypermegale</name>
    <dbReference type="NCBI Taxonomy" id="158847"/>
    <lineage>
        <taxon>Bacteria</taxon>
        <taxon>Bacillati</taxon>
        <taxon>Bacillota</taxon>
        <taxon>Negativicutes</taxon>
        <taxon>Selenomonadales</taxon>
        <taxon>Selenomonadaceae</taxon>
        <taxon>Megamonas</taxon>
    </lineage>
</organism>
<keyword evidence="13" id="KW-1185">Reference proteome</keyword>
<dbReference type="EC" id="3.4.23.36" evidence="9"/>
<evidence type="ECO:0000256" key="9">
    <source>
        <dbReference type="HAMAP-Rule" id="MF_00161"/>
    </source>
</evidence>
<keyword evidence="7 9" id="KW-1133">Transmembrane helix</keyword>
<name>A0A239TCB9_9FIRM</name>
<keyword evidence="2 9" id="KW-1003">Cell membrane</keyword>
<feature type="active site" evidence="9">
    <location>
        <position position="109"/>
    </location>
</feature>
<evidence type="ECO:0000256" key="4">
    <source>
        <dbReference type="ARBA" id="ARBA00022692"/>
    </source>
</evidence>
<gene>
    <name evidence="9 12" type="primary">lspA</name>
    <name evidence="12" type="ORF">SAMEA4364220_00385</name>
</gene>
<dbReference type="PANTHER" id="PTHR33695">
    <property type="entry name" value="LIPOPROTEIN SIGNAL PEPTIDASE"/>
    <property type="match status" value="1"/>
</dbReference>
<keyword evidence="8 9" id="KW-0472">Membrane</keyword>
<feature type="transmembrane region" description="Helical" evidence="9">
    <location>
        <begin position="85"/>
        <end position="104"/>
    </location>
</feature>
<sequence>MFLLALLIIVLDQVIKYYISSSMFVGQSIPIVPQIFHLTYILNPGAAFGILENQQWLFILIAIALIVVVIYFYKRIKCLAKLFQVGIALLFGGAIGNMIDRIFIGKVVDYMDFRIWPVFNLADVAIVLGCVIVAFYLLFCTERGDKA</sequence>
<comment type="subcellular location">
    <subcellularLocation>
        <location evidence="9">Cell membrane</location>
        <topology evidence="9">Multi-pass membrane protein</topology>
    </subcellularLocation>
</comment>
<dbReference type="Proteomes" id="UP000215383">
    <property type="component" value="Chromosome 1"/>
</dbReference>
<dbReference type="InterPro" id="IPR001872">
    <property type="entry name" value="Peptidase_A8"/>
</dbReference>
<feature type="transmembrane region" description="Helical" evidence="9">
    <location>
        <begin position="116"/>
        <end position="139"/>
    </location>
</feature>
<dbReference type="PANTHER" id="PTHR33695:SF1">
    <property type="entry name" value="LIPOPROTEIN SIGNAL PEPTIDASE"/>
    <property type="match status" value="1"/>
</dbReference>
<dbReference type="RefSeq" id="WP_027889213.1">
    <property type="nucleotide sequence ID" value="NZ_CALXYH010000030.1"/>
</dbReference>
<accession>A0A239TCB9</accession>
<dbReference type="GO" id="GO:0004190">
    <property type="term" value="F:aspartic-type endopeptidase activity"/>
    <property type="evidence" value="ECO:0007669"/>
    <property type="project" value="UniProtKB-UniRule"/>
</dbReference>
<evidence type="ECO:0000256" key="10">
    <source>
        <dbReference type="RuleBase" id="RU000594"/>
    </source>
</evidence>
<keyword evidence="12" id="KW-0449">Lipoprotein</keyword>
<keyword evidence="4 9" id="KW-0812">Transmembrane</keyword>
<evidence type="ECO:0000256" key="2">
    <source>
        <dbReference type="ARBA" id="ARBA00022475"/>
    </source>
</evidence>
<feature type="transmembrane region" description="Helical" evidence="9">
    <location>
        <begin position="56"/>
        <end position="73"/>
    </location>
</feature>
<evidence type="ECO:0000313" key="13">
    <source>
        <dbReference type="Proteomes" id="UP000215383"/>
    </source>
</evidence>
<evidence type="ECO:0000256" key="3">
    <source>
        <dbReference type="ARBA" id="ARBA00022670"/>
    </source>
</evidence>
<evidence type="ECO:0000256" key="1">
    <source>
        <dbReference type="ARBA" id="ARBA00006139"/>
    </source>
</evidence>
<reference evidence="12 13" key="1">
    <citation type="submission" date="2017-06" db="EMBL/GenBank/DDBJ databases">
        <authorList>
            <consortium name="Pathogen Informatics"/>
        </authorList>
    </citation>
    <scope>NUCLEOTIDE SEQUENCE [LARGE SCALE GENOMIC DNA]</scope>
    <source>
        <strain evidence="12 13">NCTC10570</strain>
    </source>
</reference>
<dbReference type="UniPathway" id="UPA00665"/>
<evidence type="ECO:0000256" key="8">
    <source>
        <dbReference type="ARBA" id="ARBA00023136"/>
    </source>
</evidence>
<dbReference type="GeneID" id="78506420"/>
<comment type="function">
    <text evidence="9 10">This protein specifically catalyzes the removal of signal peptides from prolipoproteins.</text>
</comment>
<evidence type="ECO:0000256" key="5">
    <source>
        <dbReference type="ARBA" id="ARBA00022750"/>
    </source>
</evidence>
<dbReference type="PROSITE" id="PS00855">
    <property type="entry name" value="SPASE_II"/>
    <property type="match status" value="1"/>
</dbReference>
<dbReference type="AlphaFoldDB" id="A0A239TCB9"/>
<dbReference type="GO" id="GO:0006508">
    <property type="term" value="P:proteolysis"/>
    <property type="evidence" value="ECO:0007669"/>
    <property type="project" value="UniProtKB-KW"/>
</dbReference>
<dbReference type="eggNOG" id="COG0597">
    <property type="taxonomic scope" value="Bacteria"/>
</dbReference>
<keyword evidence="6 9" id="KW-0378">Hydrolase</keyword>
<comment type="catalytic activity">
    <reaction evidence="9 10">
        <text>Release of signal peptides from bacterial membrane prolipoproteins. Hydrolyzes -Xaa-Yaa-Zaa-|-(S,diacylglyceryl)Cys-, in which Xaa is hydrophobic (preferably Leu), and Yaa (Ala or Ser) and Zaa (Gly or Ala) have small, neutral side chains.</text>
        <dbReference type="EC" id="3.4.23.36"/>
    </reaction>
</comment>
<evidence type="ECO:0000256" key="11">
    <source>
        <dbReference type="RuleBase" id="RU004181"/>
    </source>
</evidence>
<proteinExistence type="inferred from homology"/>
<protein>
    <recommendedName>
        <fullName evidence="9">Lipoprotein signal peptidase</fullName>
        <ecNumber evidence="9">3.4.23.36</ecNumber>
    </recommendedName>
    <alternativeName>
        <fullName evidence="9">Prolipoprotein signal peptidase</fullName>
    </alternativeName>
    <alternativeName>
        <fullName evidence="9">Signal peptidase II</fullName>
        <shortName evidence="9">SPase II</shortName>
    </alternativeName>
</protein>
<dbReference type="HAMAP" id="MF_00161">
    <property type="entry name" value="LspA"/>
    <property type="match status" value="1"/>
</dbReference>
<comment type="similarity">
    <text evidence="1 9 11">Belongs to the peptidase A8 family.</text>
</comment>